<dbReference type="Gene3D" id="3.40.640.10">
    <property type="entry name" value="Type I PLP-dependent aspartate aminotransferase-like (Major domain)"/>
    <property type="match status" value="1"/>
</dbReference>
<name>A0A923S6L4_9FIRM</name>
<protein>
    <submittedName>
        <fullName evidence="5">Aminotransferase class I/II-fold pyridoxal phosphate-dependent enzyme</fullName>
    </submittedName>
</protein>
<gene>
    <name evidence="5" type="ORF">H8Z83_05395</name>
</gene>
<dbReference type="GO" id="GO:0008483">
    <property type="term" value="F:transaminase activity"/>
    <property type="evidence" value="ECO:0007669"/>
    <property type="project" value="UniProtKB-KW"/>
</dbReference>
<evidence type="ECO:0000256" key="3">
    <source>
        <dbReference type="ARBA" id="ARBA00022898"/>
    </source>
</evidence>
<keyword evidence="6" id="KW-1185">Reference proteome</keyword>
<keyword evidence="5" id="KW-0808">Transferase</keyword>
<evidence type="ECO:0000256" key="2">
    <source>
        <dbReference type="ARBA" id="ARBA00006966"/>
    </source>
</evidence>
<dbReference type="Gene3D" id="3.90.1150.10">
    <property type="entry name" value="Aspartate Aminotransferase, domain 1"/>
    <property type="match status" value="1"/>
</dbReference>
<dbReference type="EMBL" id="JACOQI010000003">
    <property type="protein sequence ID" value="MBC5769760.1"/>
    <property type="molecule type" value="Genomic_DNA"/>
</dbReference>
<dbReference type="RefSeq" id="WP_187014101.1">
    <property type="nucleotide sequence ID" value="NZ_JACOQI010000003.1"/>
</dbReference>
<dbReference type="GO" id="GO:0006520">
    <property type="term" value="P:amino acid metabolic process"/>
    <property type="evidence" value="ECO:0007669"/>
    <property type="project" value="InterPro"/>
</dbReference>
<dbReference type="SUPFAM" id="SSF53383">
    <property type="entry name" value="PLP-dependent transferases"/>
    <property type="match status" value="1"/>
</dbReference>
<organism evidence="5 6">
    <name type="scientific">Dysosmobacter segnis</name>
    <dbReference type="NCBI Taxonomy" id="2763042"/>
    <lineage>
        <taxon>Bacteria</taxon>
        <taxon>Bacillati</taxon>
        <taxon>Bacillota</taxon>
        <taxon>Clostridia</taxon>
        <taxon>Eubacteriales</taxon>
        <taxon>Oscillospiraceae</taxon>
        <taxon>Dysosmobacter</taxon>
    </lineage>
</organism>
<comment type="cofactor">
    <cofactor evidence="1">
        <name>pyridoxal 5'-phosphate</name>
        <dbReference type="ChEBI" id="CHEBI:597326"/>
    </cofactor>
</comment>
<comment type="caution">
    <text evidence="5">The sequence shown here is derived from an EMBL/GenBank/DDBJ whole genome shotgun (WGS) entry which is preliminary data.</text>
</comment>
<keyword evidence="3" id="KW-0663">Pyridoxal phosphate</keyword>
<dbReference type="InterPro" id="IPR001597">
    <property type="entry name" value="ArAA_b-elim_lyase/Thr_aldolase"/>
</dbReference>
<dbReference type="InterPro" id="IPR015422">
    <property type="entry name" value="PyrdxlP-dep_Trfase_small"/>
</dbReference>
<dbReference type="AlphaFoldDB" id="A0A923S6L4"/>
<evidence type="ECO:0000313" key="6">
    <source>
        <dbReference type="Proteomes" id="UP000620327"/>
    </source>
</evidence>
<comment type="similarity">
    <text evidence="2">Belongs to the threonine aldolase family.</text>
</comment>
<evidence type="ECO:0000259" key="4">
    <source>
        <dbReference type="Pfam" id="PF01212"/>
    </source>
</evidence>
<accession>A0A923S6L4</accession>
<dbReference type="InterPro" id="IPR015424">
    <property type="entry name" value="PyrdxlP-dep_Trfase"/>
</dbReference>
<sequence length="341" mass="37204">MYSFRNDYSEGAHPQVLQALTDTNLVQTCGYGVDPICEEARDLIRTVCAAPEADVHFLVGGTQTNLTVITALLASYEAVIAAHTGHVNCHETGAIEATGHKVCVETSPDGKVTPAMVEAVLARHDGTEHMVSPKMVYISDTTEIGTVYTKAELTALRRCCDEHGLLLFLDGARLGSALTSPESDLTLADLAALTDVFTIGGTKNGALFGEAVVLTVPCPHFRWHIKQRGGMLAKGRLLGVQFQALLKDDLYFDIGRHANDMAFRLRDGFKALGYEFPVPSPSNQQFPVMKIQTAEKLAAMGFEFQVERVIDEEHIMYRFVTSWATPESAIDDLLNALAQCQ</sequence>
<dbReference type="InterPro" id="IPR015421">
    <property type="entry name" value="PyrdxlP-dep_Trfase_major"/>
</dbReference>
<reference evidence="5" key="1">
    <citation type="submission" date="2020-08" db="EMBL/GenBank/DDBJ databases">
        <title>Genome public.</title>
        <authorList>
            <person name="Liu C."/>
            <person name="Sun Q."/>
        </authorList>
    </citation>
    <scope>NUCLEOTIDE SEQUENCE</scope>
    <source>
        <strain evidence="5">BX15</strain>
    </source>
</reference>
<feature type="domain" description="Aromatic amino acid beta-eliminating lyase/threonine aldolase" evidence="4">
    <location>
        <begin position="27"/>
        <end position="289"/>
    </location>
</feature>
<dbReference type="PANTHER" id="PTHR48097">
    <property type="entry name" value="L-THREONINE ALDOLASE-RELATED"/>
    <property type="match status" value="1"/>
</dbReference>
<dbReference type="GO" id="GO:0016829">
    <property type="term" value="F:lyase activity"/>
    <property type="evidence" value="ECO:0007669"/>
    <property type="project" value="InterPro"/>
</dbReference>
<proteinExistence type="inferred from homology"/>
<dbReference type="Pfam" id="PF01212">
    <property type="entry name" value="Beta_elim_lyase"/>
    <property type="match status" value="1"/>
</dbReference>
<dbReference type="PANTHER" id="PTHR48097:SF5">
    <property type="entry name" value="LOW SPECIFICITY L-THREONINE ALDOLASE"/>
    <property type="match status" value="1"/>
</dbReference>
<dbReference type="Proteomes" id="UP000620327">
    <property type="component" value="Unassembled WGS sequence"/>
</dbReference>
<evidence type="ECO:0000313" key="5">
    <source>
        <dbReference type="EMBL" id="MBC5769760.1"/>
    </source>
</evidence>
<evidence type="ECO:0000256" key="1">
    <source>
        <dbReference type="ARBA" id="ARBA00001933"/>
    </source>
</evidence>
<keyword evidence="5" id="KW-0032">Aminotransferase</keyword>